<name>A0A0B7GN06_STRSA</name>
<dbReference type="EMBL" id="CDMW01000001">
    <property type="protein sequence ID" value="CEL90140.1"/>
    <property type="molecule type" value="Genomic_DNA"/>
</dbReference>
<sequence>MKKKFFAIGVALIVLISGGVYCMTKWIEHKNSPYNVSDVLDDKGVKLYKRGFRLLEEQLATYIKEHYSGVSKIEFSPIFVQGGDGQSMFRATIVPVIYDNHGNKAYLGRSVGEEDFGRFTSSGSIQLSFDGFDNEVIEIKVDDDYVNISNNQILPEKAKLSTSKRIDNNISALIKAGQIKNIEKNQNGSPRAEVKFNTQIRKGDHFKWR</sequence>
<dbReference type="AlphaFoldDB" id="A0A0B7GN06"/>
<gene>
    <name evidence="1" type="ORF">SSV_0838</name>
</gene>
<organism evidence="1 2">
    <name type="scientific">Streptococcus sanguinis</name>
    <dbReference type="NCBI Taxonomy" id="1305"/>
    <lineage>
        <taxon>Bacteria</taxon>
        <taxon>Bacillati</taxon>
        <taxon>Bacillota</taxon>
        <taxon>Bacilli</taxon>
        <taxon>Lactobacillales</taxon>
        <taxon>Streptococcaceae</taxon>
        <taxon>Streptococcus</taxon>
    </lineage>
</organism>
<protein>
    <submittedName>
        <fullName evidence="1">Uncharacterized protein</fullName>
    </submittedName>
</protein>
<dbReference type="Proteomes" id="UP000183504">
    <property type="component" value="Unassembled WGS sequence"/>
</dbReference>
<dbReference type="RefSeq" id="WP_072073819.1">
    <property type="nucleotide sequence ID" value="NZ_CDMW01000001.1"/>
</dbReference>
<evidence type="ECO:0000313" key="1">
    <source>
        <dbReference type="EMBL" id="CEL90140.1"/>
    </source>
</evidence>
<reference evidence="1 2" key="1">
    <citation type="submission" date="2015-01" db="EMBL/GenBank/DDBJ databases">
        <authorList>
            <person name="Pelicic Vladimir"/>
        </authorList>
    </citation>
    <scope>NUCLEOTIDE SEQUENCE [LARGE SCALE GENOMIC DNA]</scope>
    <source>
        <strain evidence="1 2">2908</strain>
    </source>
</reference>
<proteinExistence type="predicted"/>
<evidence type="ECO:0000313" key="2">
    <source>
        <dbReference type="Proteomes" id="UP000183504"/>
    </source>
</evidence>
<accession>A0A0B7GN06</accession>